<evidence type="ECO:0000313" key="1">
    <source>
        <dbReference type="Proteomes" id="UP000887580"/>
    </source>
</evidence>
<dbReference type="Proteomes" id="UP000887580">
    <property type="component" value="Unplaced"/>
</dbReference>
<name>A0AC35GR82_9BILA</name>
<dbReference type="WBParaSite" id="PS1159_v2.g7821.t1">
    <property type="protein sequence ID" value="PS1159_v2.g7821.t1"/>
    <property type="gene ID" value="PS1159_v2.g7821"/>
</dbReference>
<sequence length="356" mass="39392">MFNKIIFLFAVSIFTVIKTEEICKNGSDCLNNGVCNVEIKNGIKESYCSCPQNYHGEKCQYRRCPNNPCQNDGICESFGRSIKCHCSKFYMGDFCQYRKATACDFMECGNGKCILLADSLELGMCECNEGFRGIHCSIVEACKLDSCNFRGECISDGASSFACKCDQGFTGDFCETQIDYCKNHSCFPGSKCINELGYAKCECQSGRIGRFCEKEDSCSTENICNGKGKCFSTYSGEVSCLCNPGYTGKNCEIDIDECAVGLICGENGQCENLDGGYFCKCDESFSGRHCSIKSEPYSHIPSSNILPIVSAIVCFFLVLAIIIVCYIFIDNRYLTGKYDIDQKSLSLSNAPKFCYV</sequence>
<evidence type="ECO:0000313" key="2">
    <source>
        <dbReference type="WBParaSite" id="PS1159_v2.g7821.t1"/>
    </source>
</evidence>
<accession>A0AC35GR82</accession>
<protein>
    <submittedName>
        <fullName evidence="2">EGF-like domain-containing protein</fullName>
    </submittedName>
</protein>
<proteinExistence type="predicted"/>
<organism evidence="1 2">
    <name type="scientific">Panagrolaimus sp. PS1159</name>
    <dbReference type="NCBI Taxonomy" id="55785"/>
    <lineage>
        <taxon>Eukaryota</taxon>
        <taxon>Metazoa</taxon>
        <taxon>Ecdysozoa</taxon>
        <taxon>Nematoda</taxon>
        <taxon>Chromadorea</taxon>
        <taxon>Rhabditida</taxon>
        <taxon>Tylenchina</taxon>
        <taxon>Panagrolaimomorpha</taxon>
        <taxon>Panagrolaimoidea</taxon>
        <taxon>Panagrolaimidae</taxon>
        <taxon>Panagrolaimus</taxon>
    </lineage>
</organism>
<reference evidence="2" key="1">
    <citation type="submission" date="2022-11" db="UniProtKB">
        <authorList>
            <consortium name="WormBaseParasite"/>
        </authorList>
    </citation>
    <scope>IDENTIFICATION</scope>
</reference>